<sequence>MTKLVFVESPGKIKKIESYLGEGWKVRSSVGHIRDLPQKKLGVDTQTMSPHYELTERGAEVVGKLRSEVAKASEVYLATDLDREGEAIAWHLQQVFNLPANCKRIVFNEITATAIKKAISQPREIDLDLVHAQEARRILDRLVGYTVSPMLNKLNLSGAVSAGRVQSIALKLVVERQMLIDAHQSELYFYIDAKFEGWKATFTGELNAPEDYKDTKAYRMTDKGLCVRLTGALNQNPELKVANIDQKVRKKAAPAPFTTSVLQQAASVALKISPDETMKLAQTLYEKGLITYMRTDSVFLSEDSVNSIRSWISKFQDKKGVDWLLPDRPNQFKGASGAQEAHEAIRPSDIFDINPDIDGQAKALYQLIWKRTVASQCAAAEIDQVKVKLISRLKINEKNVTFEAKGETILIPGWLFISGQDKSDESEGDDNQKLPNMDVGSIIKPIQYDLEEKRTKPPKRYTEAALVKELENKGVGRPSTYASIMKTIISRKYVKVESRLLAPTALGVELYKAINNSNFSFFDYGYTQQVESKLDSIASNNLQSKQFLLNEFSILANEMRALSSQTDQHRENFKCCKCGGDVYTVNGKYGAYLACCLCMQKHDKEGNAVVPKPKNYIATKCNVCSSAMLELNTKPDNPKYFKCEKCDYLVGATSDGCIDVAKMPRVSTETCETHKKPLLIKFNAKGEEYSVCPKCKPKPSRKSKK</sequence>
<dbReference type="InterPro" id="IPR013825">
    <property type="entry name" value="Topo_IA_cen_sub2"/>
</dbReference>
<feature type="active site" description="O-(5'-phospho-DNA)-tyrosine intermediate" evidence="8">
    <location>
        <position position="292"/>
    </location>
</feature>
<dbReference type="CDD" id="cd00186">
    <property type="entry name" value="TOP1Ac"/>
    <property type="match status" value="1"/>
</dbReference>
<comment type="caution">
    <text evidence="8">Lacks conserved residue(s) required for the propagation of feature annotation.</text>
</comment>
<keyword evidence="3" id="KW-0479">Metal-binding</keyword>
<feature type="site" description="Interaction with DNA" evidence="8">
    <location>
        <position position="145"/>
    </location>
</feature>
<dbReference type="InterPro" id="IPR013497">
    <property type="entry name" value="Topo_IA_cen"/>
</dbReference>
<accession>A0A6G9QPU3</accession>
<dbReference type="Proteomes" id="UP000502608">
    <property type="component" value="Plasmid pPN3F2_2"/>
</dbReference>
<keyword evidence="5 8" id="KW-0799">Topoisomerase</keyword>
<keyword evidence="7 8" id="KW-0413">Isomerase</keyword>
<feature type="site" description="Interaction with DNA" evidence="8">
    <location>
        <position position="136"/>
    </location>
</feature>
<dbReference type="InterPro" id="IPR005733">
    <property type="entry name" value="TopoI_bac-type"/>
</dbReference>
<evidence type="ECO:0000256" key="3">
    <source>
        <dbReference type="ARBA" id="ARBA00022723"/>
    </source>
</evidence>
<dbReference type="InterPro" id="IPR006171">
    <property type="entry name" value="TOPRIM_dom"/>
</dbReference>
<keyword evidence="6 8" id="KW-0238">DNA-binding</keyword>
<name>A0A6G9QPU3_9GAMM</name>
<gene>
    <name evidence="8 11" type="primary">topA</name>
    <name evidence="11" type="ORF">HBH39_18625</name>
</gene>
<dbReference type="PROSITE" id="PS00396">
    <property type="entry name" value="TOPO_IA_1"/>
    <property type="match status" value="1"/>
</dbReference>
<dbReference type="PANTHER" id="PTHR42785:SF1">
    <property type="entry name" value="DNA TOPOISOMERASE"/>
    <property type="match status" value="1"/>
</dbReference>
<feature type="domain" description="Topo IA-type catalytic" evidence="10">
    <location>
        <begin position="126"/>
        <end position="559"/>
    </location>
</feature>
<dbReference type="InterPro" id="IPR013824">
    <property type="entry name" value="Topo_IA_cen_sub1"/>
</dbReference>
<dbReference type="EC" id="5.6.2.1" evidence="8"/>
<dbReference type="PROSITE" id="PS50880">
    <property type="entry name" value="TOPRIM"/>
    <property type="match status" value="1"/>
</dbReference>
<dbReference type="Gene3D" id="2.70.20.10">
    <property type="entry name" value="Topoisomerase I, domain 3"/>
    <property type="match status" value="1"/>
</dbReference>
<organism evidence="11 12">
    <name type="scientific">Shewanella aestuarii</name>
    <dbReference type="NCBI Taxonomy" id="1028752"/>
    <lineage>
        <taxon>Bacteria</taxon>
        <taxon>Pseudomonadati</taxon>
        <taxon>Pseudomonadota</taxon>
        <taxon>Gammaproteobacteria</taxon>
        <taxon>Alteromonadales</taxon>
        <taxon>Shewanellaceae</taxon>
        <taxon>Shewanella</taxon>
    </lineage>
</organism>
<dbReference type="HAMAP" id="MF_00952">
    <property type="entry name" value="Topoisom_1_prok"/>
    <property type="match status" value="1"/>
</dbReference>
<comment type="catalytic activity">
    <reaction evidence="1 8">
        <text>ATP-independent breakage of single-stranded DNA, followed by passage and rejoining.</text>
        <dbReference type="EC" id="5.6.2.1"/>
    </reaction>
</comment>
<dbReference type="SMART" id="SM00493">
    <property type="entry name" value="TOPRIM"/>
    <property type="match status" value="1"/>
</dbReference>
<keyword evidence="4" id="KW-0460">Magnesium</keyword>
<dbReference type="PRINTS" id="PR00417">
    <property type="entry name" value="PRTPISMRASEI"/>
</dbReference>
<dbReference type="InterPro" id="IPR000380">
    <property type="entry name" value="Topo_IA"/>
</dbReference>
<feature type="region of interest" description="Interaction with DNA" evidence="8">
    <location>
        <begin position="161"/>
        <end position="166"/>
    </location>
</feature>
<protein>
    <recommendedName>
        <fullName evidence="8">DNA topoisomerase 1</fullName>
        <ecNumber evidence="8">5.6.2.1</ecNumber>
    </recommendedName>
    <alternativeName>
        <fullName evidence="8">DNA topoisomerase I</fullName>
    </alternativeName>
</protein>
<dbReference type="Pfam" id="PF01751">
    <property type="entry name" value="Toprim"/>
    <property type="match status" value="1"/>
</dbReference>
<evidence type="ECO:0000256" key="4">
    <source>
        <dbReference type="ARBA" id="ARBA00022842"/>
    </source>
</evidence>
<dbReference type="GO" id="GO:0006265">
    <property type="term" value="P:DNA topological change"/>
    <property type="evidence" value="ECO:0007669"/>
    <property type="project" value="UniProtKB-UniRule"/>
</dbReference>
<keyword evidence="11" id="KW-0614">Plasmid</keyword>
<comment type="similarity">
    <text evidence="2 8">Belongs to the type IA topoisomerase family.</text>
</comment>
<feature type="site" description="Interaction with DNA" evidence="8">
    <location>
        <position position="491"/>
    </location>
</feature>
<dbReference type="RefSeq" id="WP_167680320.1">
    <property type="nucleotide sequence ID" value="NZ_CP050315.1"/>
</dbReference>
<dbReference type="NCBIfam" id="TIGR01051">
    <property type="entry name" value="topA_bact"/>
    <property type="match status" value="1"/>
</dbReference>
<evidence type="ECO:0000256" key="8">
    <source>
        <dbReference type="HAMAP-Rule" id="MF_00952"/>
    </source>
</evidence>
<feature type="site" description="Interaction with DNA" evidence="8">
    <location>
        <position position="140"/>
    </location>
</feature>
<keyword evidence="12" id="KW-1185">Reference proteome</keyword>
<dbReference type="Pfam" id="PF01131">
    <property type="entry name" value="Topoisom_bac"/>
    <property type="match status" value="1"/>
</dbReference>
<dbReference type="PROSITE" id="PS52039">
    <property type="entry name" value="TOPO_IA_2"/>
    <property type="match status" value="1"/>
</dbReference>
<evidence type="ECO:0000259" key="9">
    <source>
        <dbReference type="PROSITE" id="PS50880"/>
    </source>
</evidence>
<evidence type="ECO:0000313" key="11">
    <source>
        <dbReference type="EMBL" id="QIR16492.1"/>
    </source>
</evidence>
<dbReference type="Gene3D" id="3.40.50.140">
    <property type="match status" value="1"/>
</dbReference>
<dbReference type="InterPro" id="IPR013826">
    <property type="entry name" value="Topo_IA_cen_sub3"/>
</dbReference>
<evidence type="ECO:0000256" key="5">
    <source>
        <dbReference type="ARBA" id="ARBA00023029"/>
    </source>
</evidence>
<dbReference type="GO" id="GO:0003677">
    <property type="term" value="F:DNA binding"/>
    <property type="evidence" value="ECO:0007669"/>
    <property type="project" value="UniProtKB-KW"/>
</dbReference>
<dbReference type="KEGG" id="saes:HBH39_18625"/>
<dbReference type="InterPro" id="IPR023405">
    <property type="entry name" value="Topo_IA_core_domain"/>
</dbReference>
<feature type="domain" description="Toprim" evidence="9">
    <location>
        <begin position="2"/>
        <end position="112"/>
    </location>
</feature>
<dbReference type="Gene3D" id="1.10.460.10">
    <property type="entry name" value="Topoisomerase I, domain 2"/>
    <property type="match status" value="1"/>
</dbReference>
<feature type="site" description="Interaction with DNA" evidence="8">
    <location>
        <position position="137"/>
    </location>
</feature>
<dbReference type="Gene3D" id="1.10.290.10">
    <property type="entry name" value="Topoisomerase I, domain 4"/>
    <property type="match status" value="1"/>
</dbReference>
<dbReference type="InterPro" id="IPR003602">
    <property type="entry name" value="Topo_IA_DNA-bd_dom"/>
</dbReference>
<evidence type="ECO:0000256" key="7">
    <source>
        <dbReference type="ARBA" id="ARBA00023235"/>
    </source>
</evidence>
<dbReference type="PANTHER" id="PTHR42785">
    <property type="entry name" value="DNA TOPOISOMERASE, TYPE IA, CORE"/>
    <property type="match status" value="1"/>
</dbReference>
<dbReference type="CDD" id="cd03363">
    <property type="entry name" value="TOPRIM_TopoIA_TopoI"/>
    <property type="match status" value="1"/>
</dbReference>
<comment type="function">
    <text evidence="8">Releases the supercoiling and torsional tension of DNA, which is introduced during the DNA replication and transcription, by transiently cleaving and rejoining one strand of the DNA duplex. Introduces a single-strand break via transesterification at a target site in duplex DNA. The scissile phosphodiester is attacked by the catalytic tyrosine of the enzyme, resulting in the formation of a DNA-(5'-phosphotyrosyl)-enzyme intermediate and the expulsion of a 3'-OH DNA strand. The free DNA strand then undergoes passage around the unbroken strand, thus removing DNA supercoils. Finally, in the religation step, the DNA 3'-OH attacks the covalent intermediate to expel the active-site tyrosine and restore the DNA phosphodiester backbone.</text>
</comment>
<reference evidence="11 12" key="1">
    <citation type="submission" date="2020-03" db="EMBL/GenBank/DDBJ databases">
        <title>Complete genome sequence of Shewanella sp.</title>
        <authorList>
            <person name="Kim Y.-S."/>
            <person name="Kim S.-J."/>
            <person name="Jung H.-K."/>
            <person name="Kim K.-H."/>
        </authorList>
    </citation>
    <scope>NUCLEOTIDE SEQUENCE [LARGE SCALE GENOMIC DNA]</scope>
    <source>
        <strain evidence="11 12">PN3F2</strain>
        <plasmid evidence="11 12">pPN3F2_2</plasmid>
    </source>
</reference>
<evidence type="ECO:0000259" key="10">
    <source>
        <dbReference type="PROSITE" id="PS52039"/>
    </source>
</evidence>
<geneLocation type="plasmid" evidence="11 12">
    <name>pPN3F2_2</name>
</geneLocation>
<dbReference type="GO" id="GO:0003917">
    <property type="term" value="F:DNA topoisomerase type I (single strand cut, ATP-independent) activity"/>
    <property type="evidence" value="ECO:0007669"/>
    <property type="project" value="UniProtKB-UniRule"/>
</dbReference>
<dbReference type="AlphaFoldDB" id="A0A6G9QPU3"/>
<evidence type="ECO:0000256" key="6">
    <source>
        <dbReference type="ARBA" id="ARBA00023125"/>
    </source>
</evidence>
<dbReference type="SMART" id="SM00437">
    <property type="entry name" value="TOP1Ac"/>
    <property type="match status" value="1"/>
</dbReference>
<dbReference type="SMART" id="SM00436">
    <property type="entry name" value="TOP1Bc"/>
    <property type="match status" value="1"/>
</dbReference>
<evidence type="ECO:0000313" key="12">
    <source>
        <dbReference type="Proteomes" id="UP000502608"/>
    </source>
</evidence>
<feature type="site" description="Interaction with DNA" evidence="8">
    <location>
        <position position="294"/>
    </location>
</feature>
<dbReference type="EMBL" id="CP050315">
    <property type="protein sequence ID" value="QIR16492.1"/>
    <property type="molecule type" value="Genomic_DNA"/>
</dbReference>
<dbReference type="SUPFAM" id="SSF56712">
    <property type="entry name" value="Prokaryotic type I DNA topoisomerase"/>
    <property type="match status" value="1"/>
</dbReference>
<proteinExistence type="inferred from homology"/>
<comment type="subunit">
    <text evidence="8">Monomer.</text>
</comment>
<dbReference type="InterPro" id="IPR023406">
    <property type="entry name" value="Topo_IA_AS"/>
</dbReference>
<dbReference type="GO" id="GO:0046872">
    <property type="term" value="F:metal ion binding"/>
    <property type="evidence" value="ECO:0007669"/>
    <property type="project" value="UniProtKB-KW"/>
</dbReference>
<evidence type="ECO:0000256" key="2">
    <source>
        <dbReference type="ARBA" id="ARBA00009446"/>
    </source>
</evidence>
<dbReference type="InterPro" id="IPR003601">
    <property type="entry name" value="Topo_IA_2"/>
</dbReference>
<evidence type="ECO:0000256" key="1">
    <source>
        <dbReference type="ARBA" id="ARBA00000213"/>
    </source>
</evidence>
<dbReference type="InterPro" id="IPR028612">
    <property type="entry name" value="Topoisom_1_IA"/>
</dbReference>
<dbReference type="InterPro" id="IPR034149">
    <property type="entry name" value="TOPRIM_TopoI"/>
</dbReference>
<feature type="site" description="Interaction with DNA" evidence="8">
    <location>
        <position position="32"/>
    </location>
</feature>